<gene>
    <name evidence="1" type="ORF">E2C01_072577</name>
</gene>
<dbReference type="EMBL" id="VSRR010047583">
    <property type="protein sequence ID" value="MPC78099.1"/>
    <property type="molecule type" value="Genomic_DNA"/>
</dbReference>
<evidence type="ECO:0000313" key="2">
    <source>
        <dbReference type="Proteomes" id="UP000324222"/>
    </source>
</evidence>
<name>A0A5B7I873_PORTR</name>
<organism evidence="1 2">
    <name type="scientific">Portunus trituberculatus</name>
    <name type="common">Swimming crab</name>
    <name type="synonym">Neptunus trituberculatus</name>
    <dbReference type="NCBI Taxonomy" id="210409"/>
    <lineage>
        <taxon>Eukaryota</taxon>
        <taxon>Metazoa</taxon>
        <taxon>Ecdysozoa</taxon>
        <taxon>Arthropoda</taxon>
        <taxon>Crustacea</taxon>
        <taxon>Multicrustacea</taxon>
        <taxon>Malacostraca</taxon>
        <taxon>Eumalacostraca</taxon>
        <taxon>Eucarida</taxon>
        <taxon>Decapoda</taxon>
        <taxon>Pleocyemata</taxon>
        <taxon>Brachyura</taxon>
        <taxon>Eubrachyura</taxon>
        <taxon>Portunoidea</taxon>
        <taxon>Portunidae</taxon>
        <taxon>Portuninae</taxon>
        <taxon>Portunus</taxon>
    </lineage>
</organism>
<protein>
    <submittedName>
        <fullName evidence="1">Uncharacterized protein</fullName>
    </submittedName>
</protein>
<keyword evidence="2" id="KW-1185">Reference proteome</keyword>
<proteinExistence type="predicted"/>
<reference evidence="1 2" key="1">
    <citation type="submission" date="2019-05" db="EMBL/GenBank/DDBJ databases">
        <title>Another draft genome of Portunus trituberculatus and its Hox gene families provides insights of decapod evolution.</title>
        <authorList>
            <person name="Jeong J.-H."/>
            <person name="Song I."/>
            <person name="Kim S."/>
            <person name="Choi T."/>
            <person name="Kim D."/>
            <person name="Ryu S."/>
            <person name="Kim W."/>
        </authorList>
    </citation>
    <scope>NUCLEOTIDE SEQUENCE [LARGE SCALE GENOMIC DNA]</scope>
    <source>
        <tissue evidence="1">Muscle</tissue>
    </source>
</reference>
<dbReference type="Proteomes" id="UP000324222">
    <property type="component" value="Unassembled WGS sequence"/>
</dbReference>
<comment type="caution">
    <text evidence="1">The sequence shown here is derived from an EMBL/GenBank/DDBJ whole genome shotgun (WGS) entry which is preliminary data.</text>
</comment>
<dbReference type="AlphaFoldDB" id="A0A5B7I873"/>
<sequence length="100" mass="11150">MLHKSSTFSSFTSGTAKIGSWFSHIGDRRRKTSANSVLKTSKSLQLGLSLLTWWSSPHHTQPATRRHSYGKKITACISQIAHDILVSLLMLFCMVSEVMV</sequence>
<accession>A0A5B7I873</accession>
<evidence type="ECO:0000313" key="1">
    <source>
        <dbReference type="EMBL" id="MPC78099.1"/>
    </source>
</evidence>